<comment type="caution">
    <text evidence="2">The sequence shown here is derived from an EMBL/GenBank/DDBJ whole genome shotgun (WGS) entry which is preliminary data.</text>
</comment>
<keyword evidence="3" id="KW-1185">Reference proteome</keyword>
<dbReference type="SUPFAM" id="SSF53448">
    <property type="entry name" value="Nucleotide-diphospho-sugar transferases"/>
    <property type="match status" value="2"/>
</dbReference>
<evidence type="ECO:0000259" key="1">
    <source>
        <dbReference type="Pfam" id="PF00535"/>
    </source>
</evidence>
<proteinExistence type="predicted"/>
<dbReference type="InterPro" id="IPR029044">
    <property type="entry name" value="Nucleotide-diphossugar_trans"/>
</dbReference>
<dbReference type="CDD" id="cd02511">
    <property type="entry name" value="Beta4Glucosyltransferase"/>
    <property type="match status" value="2"/>
</dbReference>
<dbReference type="SUPFAM" id="SSF48452">
    <property type="entry name" value="TPR-like"/>
    <property type="match status" value="1"/>
</dbReference>
<name>A0A840UM19_9FIRM</name>
<feature type="domain" description="Glycosyltransferase 2-like" evidence="1">
    <location>
        <begin position="5"/>
        <end position="102"/>
    </location>
</feature>
<evidence type="ECO:0000313" key="2">
    <source>
        <dbReference type="EMBL" id="MBB5336837.1"/>
    </source>
</evidence>
<feature type="domain" description="Glycosyltransferase 2-like" evidence="1">
    <location>
        <begin position="294"/>
        <end position="392"/>
    </location>
</feature>
<accession>A0A840UM19</accession>
<dbReference type="Gene3D" id="3.90.550.10">
    <property type="entry name" value="Spore Coat Polysaccharide Biosynthesis Protein SpsA, Chain A"/>
    <property type="match status" value="2"/>
</dbReference>
<organism evidence="2 3">
    <name type="scientific">Pectinatus brassicae</name>
    <dbReference type="NCBI Taxonomy" id="862415"/>
    <lineage>
        <taxon>Bacteria</taxon>
        <taxon>Bacillati</taxon>
        <taxon>Bacillota</taxon>
        <taxon>Negativicutes</taxon>
        <taxon>Selenomonadales</taxon>
        <taxon>Selenomonadaceae</taxon>
        <taxon>Pectinatus</taxon>
    </lineage>
</organism>
<dbReference type="RefSeq" id="WP_183862137.1">
    <property type="nucleotide sequence ID" value="NZ_JACHFH010000025.1"/>
</dbReference>
<dbReference type="AlphaFoldDB" id="A0A840UM19"/>
<evidence type="ECO:0000313" key="3">
    <source>
        <dbReference type="Proteomes" id="UP000559117"/>
    </source>
</evidence>
<sequence>MVKISACVIVKNEEENLPDWLRCMNDIADELIIVDTGSTDNTKKIAKSFSKVKLYDFTWCDDFAAAKNFALSKATGDWILFLDADEYFNKKDLGRIRENIEVLNSNNKLKIIMFNRINVDKQSNKIQGDAYIVRGIKNDSRIRYKGKVHEQLFYNDEEITDIAVIPNVMLYHTGYSETIVEDKLKRNLKIMQEDMKLNGENPRYFASMADCYYGLGEYENAIIWAHKFIDTGLVALGSEKQVYYTLLAAMQKARCSYQELEKCLLESIEKFPQDEVLQQERQALLMRKKDVFISACVIVKNEEKNIENYLKRIKSIADEIIVIDTGSTDNTIKLAKNNGVFVHSFKWINDFAAAKNFALEKAKGKWIIFLDADEYFKSECVEQLVNYIKKYDITKIEALACKFLNIDSDKDNKILNTFYQVRVFRNDKNIRYKGQIHERLYKKNNEKINIKILPEDIEVIHTGYSSAIMQKKAKRNLELLQKEIIEKGEQSHHYYYLADCYFSLSDYEKSIYYSRKFIDSGLQMIGVETNVYTRLIDSLSLANYPVEKILEAVELAIKKFSEIPDFYFMKSFFLLREKNYIEAEKYLNICFKYWHVADRREFAISIMENVREQIYLVAGILAETKGLDALAINFYIKGLEQDKYNKEVLVRLYNFFLKRPVKVVINMFNKLYLSDIKDSKFIINTLDEYYHGEVYYFYYKKINKVSKLDEAVAQKNFECVVENLKNDLVNIYKKIILKSIEAGNSDLIKTAYVILPIQYRVVLNNAYKLFKQVT</sequence>
<gene>
    <name evidence="2" type="ORF">HNR32_001992</name>
</gene>
<dbReference type="InterPro" id="IPR001173">
    <property type="entry name" value="Glyco_trans_2-like"/>
</dbReference>
<dbReference type="Gene3D" id="1.25.40.10">
    <property type="entry name" value="Tetratricopeptide repeat domain"/>
    <property type="match status" value="2"/>
</dbReference>
<dbReference type="GO" id="GO:0016740">
    <property type="term" value="F:transferase activity"/>
    <property type="evidence" value="ECO:0007669"/>
    <property type="project" value="UniProtKB-KW"/>
</dbReference>
<dbReference type="PANTHER" id="PTHR43630">
    <property type="entry name" value="POLY-BETA-1,6-N-ACETYL-D-GLUCOSAMINE SYNTHASE"/>
    <property type="match status" value="1"/>
</dbReference>
<keyword evidence="2" id="KW-0808">Transferase</keyword>
<dbReference type="InterPro" id="IPR011990">
    <property type="entry name" value="TPR-like_helical_dom_sf"/>
</dbReference>
<protein>
    <submittedName>
        <fullName evidence="2">Glycosyltransferase involved in cell wall biosynthesis</fullName>
    </submittedName>
</protein>
<reference evidence="2 3" key="1">
    <citation type="submission" date="2020-08" db="EMBL/GenBank/DDBJ databases">
        <title>Genomic Encyclopedia of Type Strains, Phase IV (KMG-IV): sequencing the most valuable type-strain genomes for metagenomic binning, comparative biology and taxonomic classification.</title>
        <authorList>
            <person name="Goeker M."/>
        </authorList>
    </citation>
    <scope>NUCLEOTIDE SEQUENCE [LARGE SCALE GENOMIC DNA]</scope>
    <source>
        <strain evidence="2 3">DSM 24661</strain>
    </source>
</reference>
<dbReference type="Pfam" id="PF00535">
    <property type="entry name" value="Glycos_transf_2"/>
    <property type="match status" value="2"/>
</dbReference>
<dbReference type="EMBL" id="JACHFH010000025">
    <property type="protein sequence ID" value="MBB5336837.1"/>
    <property type="molecule type" value="Genomic_DNA"/>
</dbReference>
<dbReference type="PANTHER" id="PTHR43630:SF2">
    <property type="entry name" value="GLYCOSYLTRANSFERASE"/>
    <property type="match status" value="1"/>
</dbReference>
<dbReference type="Proteomes" id="UP000559117">
    <property type="component" value="Unassembled WGS sequence"/>
</dbReference>